<dbReference type="PROSITE" id="PS51257">
    <property type="entry name" value="PROKAR_LIPOPROTEIN"/>
    <property type="match status" value="1"/>
</dbReference>
<dbReference type="EMBL" id="ABCS01000006">
    <property type="protein sequence ID" value="EDM81047.1"/>
    <property type="molecule type" value="Genomic_DNA"/>
</dbReference>
<organism evidence="3 4">
    <name type="scientific">Plesiocystis pacifica SIR-1</name>
    <dbReference type="NCBI Taxonomy" id="391625"/>
    <lineage>
        <taxon>Bacteria</taxon>
        <taxon>Pseudomonadati</taxon>
        <taxon>Myxococcota</taxon>
        <taxon>Polyangia</taxon>
        <taxon>Nannocystales</taxon>
        <taxon>Nannocystaceae</taxon>
        <taxon>Plesiocystis</taxon>
    </lineage>
</organism>
<dbReference type="eggNOG" id="COG1073">
    <property type="taxonomic scope" value="Bacteria"/>
</dbReference>
<proteinExistence type="predicted"/>
<accession>A6FZG3</accession>
<dbReference type="InterPro" id="IPR029058">
    <property type="entry name" value="AB_hydrolase_fold"/>
</dbReference>
<reference evidence="3 4" key="1">
    <citation type="submission" date="2007-06" db="EMBL/GenBank/DDBJ databases">
        <authorList>
            <person name="Shimkets L."/>
            <person name="Ferriera S."/>
            <person name="Johnson J."/>
            <person name="Kravitz S."/>
            <person name="Beeson K."/>
            <person name="Sutton G."/>
            <person name="Rogers Y.-H."/>
            <person name="Friedman R."/>
            <person name="Frazier M."/>
            <person name="Venter J.C."/>
        </authorList>
    </citation>
    <scope>NUCLEOTIDE SEQUENCE [LARGE SCALE GENOMIC DNA]</scope>
    <source>
        <strain evidence="3 4">SIR-1</strain>
    </source>
</reference>
<evidence type="ECO:0008006" key="5">
    <source>
        <dbReference type="Google" id="ProtNLM"/>
    </source>
</evidence>
<feature type="chain" id="PRO_5002693471" description="Bacterial virulence factor lipase N-terminal domain-containing protein" evidence="2">
    <location>
        <begin position="35"/>
        <end position="696"/>
    </location>
</feature>
<sequence>MVFVMQRLPRLAYSTFLFPLASLALVAATSTGCADDSGNDDEVGETSQDTETSTDSDTETSTDAETTDTDSSTTTGEPDPAAEWPTLDCDPLVPDYCAFPFPSNVFTSDDADSPTGRRVALVGSSLPNKGAEIVPDVFNRADGFSPGQAPMTYMPNAANTGLARWDNIELSMTEDSPTVMINAETGEWVPHFAEVDVSFDADPEDGALMLRPVVRLDDATRYIVAIRNVENDDGEVIPPTEAFLALRDVLDSDDESVEARRPLYADIFQRLGDAGVPRDDLQIAWDFTTASEQHNTGDLLHMRDDALGQYPEGEGPSYTITNVDSDWEPDNIAFRIQGVIEVPLYLDDPGPGGLIVRGDDGMPEYQGTAEYGFTILIPHSAVDTPAPVLQYGHGLLGGHTELQSGHLRSFINEYNYILFGTDWAGMATEDIASIAPVLATGSAEQFQAVTDRLQQGLVNFVALTRMMKTSMAEDPDYGQYIDPSAAYYLGISQGGIFGGTFMAISQDIERGCLGVPGQPYNLLLNRSVDFTQYFDILKQGYTDGRDLQIILALMQMLWDHAEPTGYSHRVTNDPFPNTPAHDVLIRAAVGDHQVTNLGAHLMSRAVGAAHLDTGIRDLYGLDPVMMENTGSTYVEYDFGLPPDPIDNLPQEACNDPHGELRKLEEARLQLDTFFQTGVVTNTCTDGVCSFPELSGC</sequence>
<dbReference type="AlphaFoldDB" id="A6FZG3"/>
<name>A6FZG3_9BACT</name>
<comment type="caution">
    <text evidence="3">The sequence shown here is derived from an EMBL/GenBank/DDBJ whole genome shotgun (WGS) entry which is preliminary data.</text>
</comment>
<protein>
    <recommendedName>
        <fullName evidence="5">Bacterial virulence factor lipase N-terminal domain-containing protein</fullName>
    </recommendedName>
</protein>
<evidence type="ECO:0000313" key="3">
    <source>
        <dbReference type="EMBL" id="EDM81047.1"/>
    </source>
</evidence>
<keyword evidence="4" id="KW-1185">Reference proteome</keyword>
<evidence type="ECO:0000256" key="2">
    <source>
        <dbReference type="SAM" id="SignalP"/>
    </source>
</evidence>
<feature type="signal peptide" evidence="2">
    <location>
        <begin position="1"/>
        <end position="34"/>
    </location>
</feature>
<feature type="region of interest" description="Disordered" evidence="1">
    <location>
        <begin position="31"/>
        <end position="87"/>
    </location>
</feature>
<gene>
    <name evidence="3" type="ORF">PPSIR1_25746</name>
</gene>
<evidence type="ECO:0000313" key="4">
    <source>
        <dbReference type="Proteomes" id="UP000005801"/>
    </source>
</evidence>
<keyword evidence="2" id="KW-0732">Signal</keyword>
<dbReference type="SUPFAM" id="SSF53474">
    <property type="entry name" value="alpha/beta-Hydrolases"/>
    <property type="match status" value="1"/>
</dbReference>
<evidence type="ECO:0000256" key="1">
    <source>
        <dbReference type="SAM" id="MobiDB-lite"/>
    </source>
</evidence>
<dbReference type="Proteomes" id="UP000005801">
    <property type="component" value="Unassembled WGS sequence"/>
</dbReference>
<feature type="compositionally biased region" description="Acidic residues" evidence="1">
    <location>
        <begin position="52"/>
        <end position="68"/>
    </location>
</feature>
<dbReference type="STRING" id="391625.PPSIR1_25746"/>